<dbReference type="PANTHER" id="PTHR39190">
    <property type="entry name" value="FLAGELLAR ASSEMBLY FACTOR FLIW"/>
    <property type="match status" value="1"/>
</dbReference>
<proteinExistence type="inferred from homology"/>
<protein>
    <recommendedName>
        <fullName evidence="4">Flagellar assembly factor FliW</fullName>
    </recommendedName>
</protein>
<keyword evidence="1 4" id="KW-0963">Cytoplasm</keyword>
<name>A0ABS3AT33_9BACT</name>
<dbReference type="HAMAP" id="MF_01185">
    <property type="entry name" value="FliW"/>
    <property type="match status" value="1"/>
</dbReference>
<evidence type="ECO:0000256" key="1">
    <source>
        <dbReference type="ARBA" id="ARBA00022490"/>
    </source>
</evidence>
<reference evidence="5 6" key="1">
    <citation type="submission" date="2021-02" db="EMBL/GenBank/DDBJ databases">
        <title>Activity-based single-cell genomes from oceanic crustal fluid captures similar information to metagenomic and metatranscriptomic surveys with orders of magnitude less sampling.</title>
        <authorList>
            <person name="D'Angelo T.S."/>
            <person name="Orcutt B.N."/>
        </authorList>
    </citation>
    <scope>NUCLEOTIDE SEQUENCE [LARGE SCALE GENOMIC DNA]</scope>
    <source>
        <strain evidence="5">AH-315-G07</strain>
    </source>
</reference>
<evidence type="ECO:0000256" key="4">
    <source>
        <dbReference type="HAMAP-Rule" id="MF_01185"/>
    </source>
</evidence>
<comment type="subunit">
    <text evidence="4">Interacts with translational regulator CsrA and flagellin(s).</text>
</comment>
<evidence type="ECO:0000313" key="5">
    <source>
        <dbReference type="EMBL" id="MBN4066674.1"/>
    </source>
</evidence>
<dbReference type="NCBIfam" id="NF009793">
    <property type="entry name" value="PRK13285.1-1"/>
    <property type="match status" value="1"/>
</dbReference>
<evidence type="ECO:0000256" key="2">
    <source>
        <dbReference type="ARBA" id="ARBA00022795"/>
    </source>
</evidence>
<gene>
    <name evidence="4" type="primary">fliW</name>
    <name evidence="5" type="ORF">JYU14_01150</name>
</gene>
<comment type="subcellular location">
    <subcellularLocation>
        <location evidence="4">Cytoplasm</location>
    </subcellularLocation>
</comment>
<keyword evidence="2 4" id="KW-1005">Bacterial flagellum biogenesis</keyword>
<dbReference type="InterPro" id="IPR003775">
    <property type="entry name" value="Flagellar_assembly_factor_FliW"/>
</dbReference>
<sequence>MQPLQTQMQSNLEEGKIFHYSKSIHFPEGIPAFEEIQEFVLISNEEEAPFIWLQAVKPETLAFITIDPFLIYDQYLPDISEEDVEQLKIKSVEDVLILSIVNMKNNKERGITANLVSPIVINWKERMGKQVILKNYNLYSVQHKIR</sequence>
<dbReference type="SUPFAM" id="SSF141457">
    <property type="entry name" value="BH3618-like"/>
    <property type="match status" value="1"/>
</dbReference>
<organism evidence="5 6">
    <name type="scientific">Simkania negevensis</name>
    <dbReference type="NCBI Taxonomy" id="83561"/>
    <lineage>
        <taxon>Bacteria</taxon>
        <taxon>Pseudomonadati</taxon>
        <taxon>Chlamydiota</taxon>
        <taxon>Chlamydiia</taxon>
        <taxon>Parachlamydiales</taxon>
        <taxon>Simkaniaceae</taxon>
        <taxon>Simkania</taxon>
    </lineage>
</organism>
<comment type="function">
    <text evidence="4">Acts as an anti-CsrA protein, binds CsrA and prevents it from repressing translation of its target genes, one of which is flagellin. Binds to flagellin and participates in the assembly of the flagellum.</text>
</comment>
<accession>A0ABS3AT33</accession>
<dbReference type="EMBL" id="JAFITR010000015">
    <property type="protein sequence ID" value="MBN4066674.1"/>
    <property type="molecule type" value="Genomic_DNA"/>
</dbReference>
<keyword evidence="5" id="KW-0282">Flagellum</keyword>
<dbReference type="PANTHER" id="PTHR39190:SF1">
    <property type="entry name" value="FLAGELLAR ASSEMBLY FACTOR FLIW"/>
    <property type="match status" value="1"/>
</dbReference>
<dbReference type="Proteomes" id="UP000722121">
    <property type="component" value="Unassembled WGS sequence"/>
</dbReference>
<evidence type="ECO:0000256" key="3">
    <source>
        <dbReference type="ARBA" id="ARBA00022845"/>
    </source>
</evidence>
<keyword evidence="5" id="KW-0969">Cilium</keyword>
<keyword evidence="5" id="KW-0966">Cell projection</keyword>
<keyword evidence="4" id="KW-0143">Chaperone</keyword>
<dbReference type="InterPro" id="IPR024046">
    <property type="entry name" value="Flagellar_assmbl_FliW_dom_sf"/>
</dbReference>
<keyword evidence="6" id="KW-1185">Reference proteome</keyword>
<comment type="similarity">
    <text evidence="4">Belongs to the FliW family.</text>
</comment>
<comment type="caution">
    <text evidence="5">The sequence shown here is derived from an EMBL/GenBank/DDBJ whole genome shotgun (WGS) entry which is preliminary data.</text>
</comment>
<keyword evidence="3 4" id="KW-0810">Translation regulation</keyword>
<dbReference type="Gene3D" id="2.30.290.10">
    <property type="entry name" value="BH3618-like"/>
    <property type="match status" value="1"/>
</dbReference>
<dbReference type="Pfam" id="PF02623">
    <property type="entry name" value="FliW"/>
    <property type="match status" value="1"/>
</dbReference>
<evidence type="ECO:0000313" key="6">
    <source>
        <dbReference type="Proteomes" id="UP000722121"/>
    </source>
</evidence>